<evidence type="ECO:0000313" key="3">
    <source>
        <dbReference type="Proteomes" id="UP001556040"/>
    </source>
</evidence>
<dbReference type="Proteomes" id="UP001556040">
    <property type="component" value="Unassembled WGS sequence"/>
</dbReference>
<feature type="transmembrane region" description="Helical" evidence="1">
    <location>
        <begin position="20"/>
        <end position="41"/>
    </location>
</feature>
<feature type="transmembrane region" description="Helical" evidence="1">
    <location>
        <begin position="202"/>
        <end position="220"/>
    </location>
</feature>
<sequence>MDVFKQLWKSLYSPKDIARFRFQGIGKTILFLFILILLSLIPTAIKVTQIGNSIFTQGQEIIQSKLPTFEVQDGALISSSNEPVKVNHSDFTVIVDDSGELQPENFRNQFNTVALLQNEVVVAGQQYPYSMFSSATFNSDDISSLLASLNGAKVIIFTLIFFVMYVFSSALMFLKVAIFAAIGLLFANLLEKKLTYRHSFRIAAYSVVLSTVFFMIVGIIGSTIPAANFVNWLVTSIMLHLAIKEIPSRKPRTNAS</sequence>
<dbReference type="EMBL" id="JBFMIA010000001">
    <property type="protein sequence ID" value="MEW9500435.1"/>
    <property type="molecule type" value="Genomic_DNA"/>
</dbReference>
<accession>A0ABV3PZC2</accession>
<dbReference type="InterPro" id="IPR009574">
    <property type="entry name" value="DUF1189"/>
</dbReference>
<gene>
    <name evidence="2" type="ORF">AB1471_01325</name>
</gene>
<dbReference type="RefSeq" id="WP_367777719.1">
    <property type="nucleotide sequence ID" value="NZ_JBFMIA010000001.1"/>
</dbReference>
<keyword evidence="3" id="KW-1185">Reference proteome</keyword>
<evidence type="ECO:0000313" key="2">
    <source>
        <dbReference type="EMBL" id="MEW9500435.1"/>
    </source>
</evidence>
<feature type="transmembrane region" description="Helical" evidence="1">
    <location>
        <begin position="173"/>
        <end position="190"/>
    </location>
</feature>
<keyword evidence="1" id="KW-0812">Transmembrane</keyword>
<reference evidence="2 3" key="1">
    <citation type="journal article" date="1979" name="Int. J. Syst. Evol. Microbiol.">
        <title>Bacillus globisporus subsp. marinus subsp. nov.</title>
        <authorList>
            <person name="Liu H."/>
        </authorList>
    </citation>
    <scope>NUCLEOTIDE SEQUENCE [LARGE SCALE GENOMIC DNA]</scope>
    <source>
        <strain evidence="2 3">DSM 1297</strain>
    </source>
</reference>
<dbReference type="Pfam" id="PF06691">
    <property type="entry name" value="DUF1189"/>
    <property type="match status" value="1"/>
</dbReference>
<keyword evidence="1" id="KW-1133">Transmembrane helix</keyword>
<keyword evidence="1" id="KW-0472">Membrane</keyword>
<name>A0ABV3PZC2_9BACL</name>
<evidence type="ECO:0000256" key="1">
    <source>
        <dbReference type="SAM" id="Phobius"/>
    </source>
</evidence>
<protein>
    <submittedName>
        <fullName evidence="2">DUF1189 domain-containing protein</fullName>
    </submittedName>
</protein>
<feature type="transmembrane region" description="Helical" evidence="1">
    <location>
        <begin position="145"/>
        <end position="167"/>
    </location>
</feature>
<organism evidence="2 3">
    <name type="scientific">Jeotgalibacillus marinus</name>
    <dbReference type="NCBI Taxonomy" id="86667"/>
    <lineage>
        <taxon>Bacteria</taxon>
        <taxon>Bacillati</taxon>
        <taxon>Bacillota</taxon>
        <taxon>Bacilli</taxon>
        <taxon>Bacillales</taxon>
        <taxon>Caryophanaceae</taxon>
        <taxon>Jeotgalibacillus</taxon>
    </lineage>
</organism>
<comment type="caution">
    <text evidence="2">The sequence shown here is derived from an EMBL/GenBank/DDBJ whole genome shotgun (WGS) entry which is preliminary data.</text>
</comment>
<proteinExistence type="predicted"/>